<dbReference type="EMBL" id="BTSY01000007">
    <property type="protein sequence ID" value="GMT35967.1"/>
    <property type="molecule type" value="Genomic_DNA"/>
</dbReference>
<name>A0AAV5X1K3_9BILA</name>
<dbReference type="Gene3D" id="3.40.50.720">
    <property type="entry name" value="NAD(P)-binding Rossmann-like Domain"/>
    <property type="match status" value="1"/>
</dbReference>
<dbReference type="CDD" id="cd05325">
    <property type="entry name" value="carb_red_sniffer_like_SDR_c"/>
    <property type="match status" value="1"/>
</dbReference>
<dbReference type="InterPro" id="IPR002347">
    <property type="entry name" value="SDR_fam"/>
</dbReference>
<evidence type="ECO:0000313" key="4">
    <source>
        <dbReference type="Proteomes" id="UP001432322"/>
    </source>
</evidence>
<evidence type="ECO:0008006" key="5">
    <source>
        <dbReference type="Google" id="ProtNLM"/>
    </source>
</evidence>
<dbReference type="PRINTS" id="PR00081">
    <property type="entry name" value="GDHRDH"/>
</dbReference>
<dbReference type="Proteomes" id="UP001432322">
    <property type="component" value="Unassembled WGS sequence"/>
</dbReference>
<dbReference type="PRINTS" id="PR00080">
    <property type="entry name" value="SDRFAMILY"/>
</dbReference>
<evidence type="ECO:0000256" key="1">
    <source>
        <dbReference type="ARBA" id="ARBA00023002"/>
    </source>
</evidence>
<dbReference type="GO" id="GO:0016491">
    <property type="term" value="F:oxidoreductase activity"/>
    <property type="evidence" value="ECO:0007669"/>
    <property type="project" value="UniProtKB-KW"/>
</dbReference>
<dbReference type="AlphaFoldDB" id="A0AAV5X1K3"/>
<dbReference type="GO" id="GO:0005737">
    <property type="term" value="C:cytoplasm"/>
    <property type="evidence" value="ECO:0007669"/>
    <property type="project" value="TreeGrafter"/>
</dbReference>
<dbReference type="InterPro" id="IPR051468">
    <property type="entry name" value="Fungal_SecMetab_SDRs"/>
</dbReference>
<dbReference type="SUPFAM" id="SSF51735">
    <property type="entry name" value="NAD(P)-binding Rossmann-fold domains"/>
    <property type="match status" value="1"/>
</dbReference>
<protein>
    <recommendedName>
        <fullName evidence="5">Dehydrogenase</fullName>
    </recommendedName>
</protein>
<dbReference type="InterPro" id="IPR020904">
    <property type="entry name" value="Sc_DH/Rdtase_CS"/>
</dbReference>
<sequence>MKKSLFITGTNRGMGLGLVKELLKNTSIGTLIAGARNLENAQQELRKISDPRLHFVEIDVQKEETIKDAFLKVFIEDIVGSSGLDILFNNAGVLIPVSVETEIDRDAARLNFDVNAIGTLSVIQNFKPLLDKAVVKNGSAQIVNISSILASMQKTFGSFGDRHFTGYAMSKAAVNMLTRCLSIDWKDQGIRVTTISPGWVQTTMGGEGATTTVDESASGLATFVMKLGEEHNGKYFNFDSAPIEW</sequence>
<accession>A0AAV5X1K3</accession>
<keyword evidence="4" id="KW-1185">Reference proteome</keyword>
<evidence type="ECO:0000256" key="2">
    <source>
        <dbReference type="RuleBase" id="RU000363"/>
    </source>
</evidence>
<dbReference type="Pfam" id="PF00106">
    <property type="entry name" value="adh_short"/>
    <property type="match status" value="1"/>
</dbReference>
<reference evidence="3" key="1">
    <citation type="submission" date="2023-10" db="EMBL/GenBank/DDBJ databases">
        <title>Genome assembly of Pristionchus species.</title>
        <authorList>
            <person name="Yoshida K."/>
            <person name="Sommer R.J."/>
        </authorList>
    </citation>
    <scope>NUCLEOTIDE SEQUENCE</scope>
    <source>
        <strain evidence="3">RS5133</strain>
    </source>
</reference>
<dbReference type="InterPro" id="IPR036291">
    <property type="entry name" value="NAD(P)-bd_dom_sf"/>
</dbReference>
<evidence type="ECO:0000313" key="3">
    <source>
        <dbReference type="EMBL" id="GMT35967.1"/>
    </source>
</evidence>
<comment type="caution">
    <text evidence="3">The sequence shown here is derived from an EMBL/GenBank/DDBJ whole genome shotgun (WGS) entry which is preliminary data.</text>
</comment>
<dbReference type="PANTHER" id="PTHR43544:SF35">
    <property type="entry name" value="C-FACTOR-RELATED"/>
    <property type="match status" value="1"/>
</dbReference>
<proteinExistence type="inferred from homology"/>
<keyword evidence="1" id="KW-0560">Oxidoreductase</keyword>
<organism evidence="3 4">
    <name type="scientific">Pristionchus fissidentatus</name>
    <dbReference type="NCBI Taxonomy" id="1538716"/>
    <lineage>
        <taxon>Eukaryota</taxon>
        <taxon>Metazoa</taxon>
        <taxon>Ecdysozoa</taxon>
        <taxon>Nematoda</taxon>
        <taxon>Chromadorea</taxon>
        <taxon>Rhabditida</taxon>
        <taxon>Rhabditina</taxon>
        <taxon>Diplogasteromorpha</taxon>
        <taxon>Diplogasteroidea</taxon>
        <taxon>Neodiplogasteridae</taxon>
        <taxon>Pristionchus</taxon>
    </lineage>
</organism>
<comment type="similarity">
    <text evidence="2">Belongs to the short-chain dehydrogenases/reductases (SDR) family.</text>
</comment>
<gene>
    <name evidence="3" type="ORF">PFISCL1PPCAC_27264</name>
</gene>
<dbReference type="PANTHER" id="PTHR43544">
    <property type="entry name" value="SHORT-CHAIN DEHYDROGENASE/REDUCTASE"/>
    <property type="match status" value="1"/>
</dbReference>
<dbReference type="PROSITE" id="PS00061">
    <property type="entry name" value="ADH_SHORT"/>
    <property type="match status" value="1"/>
</dbReference>